<dbReference type="AlphaFoldDB" id="A0A454ABA0"/>
<organism evidence="1 2">
    <name type="scientific">Escherichia coli O6:K15:H31 (strain 536 / UPEC)</name>
    <dbReference type="NCBI Taxonomy" id="362663"/>
    <lineage>
        <taxon>Bacteria</taxon>
        <taxon>Pseudomonadati</taxon>
        <taxon>Pseudomonadota</taxon>
        <taxon>Gammaproteobacteria</taxon>
        <taxon>Enterobacterales</taxon>
        <taxon>Enterobacteriaceae</taxon>
        <taxon>Escherichia</taxon>
    </lineage>
</organism>
<reference evidence="1 2" key="1">
    <citation type="journal article" date="2006" name="Mol. Microbiol.">
        <title>Role of pathogenicity island-associated integrases in the genome plasticity of uropathogenic Escherichia coli strain 536.</title>
        <authorList>
            <person name="Hochhut B."/>
            <person name="Wilde C."/>
            <person name="Balling G."/>
            <person name="Middendorf B."/>
            <person name="Dobrindt U."/>
            <person name="Brzuszkiewicz E."/>
            <person name="Gottschalk G."/>
            <person name="Carniel E."/>
            <person name="Hacker J."/>
        </authorList>
    </citation>
    <scope>NUCLEOTIDE SEQUENCE [LARGE SCALE GENOMIC DNA]</scope>
    <source>
        <strain evidence="2">536 / UPEC</strain>
    </source>
</reference>
<name>A0A454ABA0_ECOL5</name>
<dbReference type="EMBL" id="CP000247">
    <property type="protein sequence ID" value="ABG72479.1"/>
    <property type="molecule type" value="Genomic_DNA"/>
</dbReference>
<dbReference type="Proteomes" id="UP000009182">
    <property type="component" value="Chromosome"/>
</dbReference>
<evidence type="ECO:0000313" key="2">
    <source>
        <dbReference type="Proteomes" id="UP000009182"/>
    </source>
</evidence>
<accession>A0A454ABA0</accession>
<proteinExistence type="predicted"/>
<protein>
    <submittedName>
        <fullName evidence="1">Uncharacterized protein</fullName>
    </submittedName>
</protein>
<gene>
    <name evidence="1" type="ordered locus">ECP_4543</name>
</gene>
<dbReference type="KEGG" id="ecp:ECP_4543"/>
<sequence length="92" mass="10417">MLPCLALMESAEPHLLFPVITGNSVPDNPLPPAPPQFLRFSLHYACSEIPVFHSSYIHSSHCNKVSSNNKNHALCYQRKDIFILYVCFICEI</sequence>
<evidence type="ECO:0000313" key="1">
    <source>
        <dbReference type="EMBL" id="ABG72479.1"/>
    </source>
</evidence>